<accession>A0A326TYY0</accession>
<reference evidence="1 2" key="1">
    <citation type="submission" date="2018-06" db="EMBL/GenBank/DDBJ databases">
        <title>Genomic Encyclopedia of Archaeal and Bacterial Type Strains, Phase II (KMG-II): from individual species to whole genera.</title>
        <authorList>
            <person name="Goeker M."/>
        </authorList>
    </citation>
    <scope>NUCLEOTIDE SEQUENCE [LARGE SCALE GENOMIC DNA]</scope>
    <source>
        <strain evidence="1 2">ATCC BAA-1881</strain>
    </source>
</reference>
<dbReference type="Proteomes" id="UP000248806">
    <property type="component" value="Unassembled WGS sequence"/>
</dbReference>
<keyword evidence="2" id="KW-1185">Reference proteome</keyword>
<dbReference type="EMBL" id="QKUF01000031">
    <property type="protein sequence ID" value="PZW22555.1"/>
    <property type="molecule type" value="Genomic_DNA"/>
</dbReference>
<gene>
    <name evidence="1" type="ORF">EI42_05340</name>
</gene>
<protein>
    <submittedName>
        <fullName evidence="1">Uncharacterized protein</fullName>
    </submittedName>
</protein>
<proteinExistence type="predicted"/>
<sequence length="83" mass="9806">MPFAPVLCRANECRSVVGDSTQKALLYSLQDFFPFFKFDESNRKQELLIQLLESERLFLQNVFVPLLESDRYRSGRAREEMLQ</sequence>
<organism evidence="1 2">
    <name type="scientific">Thermosporothrix hazakensis</name>
    <dbReference type="NCBI Taxonomy" id="644383"/>
    <lineage>
        <taxon>Bacteria</taxon>
        <taxon>Bacillati</taxon>
        <taxon>Chloroflexota</taxon>
        <taxon>Ktedonobacteria</taxon>
        <taxon>Ktedonobacterales</taxon>
        <taxon>Thermosporotrichaceae</taxon>
        <taxon>Thermosporothrix</taxon>
    </lineage>
</organism>
<name>A0A326TYY0_THEHA</name>
<dbReference type="AlphaFoldDB" id="A0A326TYY0"/>
<comment type="caution">
    <text evidence="1">The sequence shown here is derived from an EMBL/GenBank/DDBJ whole genome shotgun (WGS) entry which is preliminary data.</text>
</comment>
<evidence type="ECO:0000313" key="1">
    <source>
        <dbReference type="EMBL" id="PZW22555.1"/>
    </source>
</evidence>
<evidence type="ECO:0000313" key="2">
    <source>
        <dbReference type="Proteomes" id="UP000248806"/>
    </source>
</evidence>